<reference evidence="3 4" key="1">
    <citation type="journal article" date="2016" name="Nat. Commun.">
        <title>Thousands of microbial genomes shed light on interconnected biogeochemical processes in an aquifer system.</title>
        <authorList>
            <person name="Anantharaman K."/>
            <person name="Brown C.T."/>
            <person name="Hug L.A."/>
            <person name="Sharon I."/>
            <person name="Castelle C.J."/>
            <person name="Probst A.J."/>
            <person name="Thomas B.C."/>
            <person name="Singh A."/>
            <person name="Wilkins M.J."/>
            <person name="Karaoz U."/>
            <person name="Brodie E.L."/>
            <person name="Williams K.H."/>
            <person name="Hubbard S.S."/>
            <person name="Banfield J.F."/>
        </authorList>
    </citation>
    <scope>NUCLEOTIDE SEQUENCE [LARGE SCALE GENOMIC DNA]</scope>
</reference>
<dbReference type="InterPro" id="IPR036514">
    <property type="entry name" value="SGNH_hydro_sf"/>
</dbReference>
<organism evidence="3 4">
    <name type="scientific">Candidatus Raymondbacteria bacterium RIFOXYD12_FULL_49_13</name>
    <dbReference type="NCBI Taxonomy" id="1817890"/>
    <lineage>
        <taxon>Bacteria</taxon>
        <taxon>Raymondiibacteriota</taxon>
    </lineage>
</organism>
<evidence type="ECO:0000259" key="2">
    <source>
        <dbReference type="Pfam" id="PF03629"/>
    </source>
</evidence>
<protein>
    <recommendedName>
        <fullName evidence="2">Sialate O-acetylesterase domain-containing protein</fullName>
    </recommendedName>
</protein>
<dbReference type="GO" id="GO:0016787">
    <property type="term" value="F:hydrolase activity"/>
    <property type="evidence" value="ECO:0007669"/>
    <property type="project" value="UniProtKB-KW"/>
</dbReference>
<evidence type="ECO:0000313" key="4">
    <source>
        <dbReference type="Proteomes" id="UP000179243"/>
    </source>
</evidence>
<evidence type="ECO:0000256" key="1">
    <source>
        <dbReference type="ARBA" id="ARBA00022801"/>
    </source>
</evidence>
<dbReference type="Pfam" id="PF03629">
    <property type="entry name" value="SASA"/>
    <property type="match status" value="1"/>
</dbReference>
<comment type="caution">
    <text evidence="3">The sequence shown here is derived from an EMBL/GenBank/DDBJ whole genome shotgun (WGS) entry which is preliminary data.</text>
</comment>
<accession>A0A1F7F908</accession>
<dbReference type="InterPro" id="IPR005181">
    <property type="entry name" value="SASA"/>
</dbReference>
<feature type="domain" description="Sialate O-acetylesterase" evidence="2">
    <location>
        <begin position="114"/>
        <end position="338"/>
    </location>
</feature>
<dbReference type="AlphaFoldDB" id="A0A1F7F908"/>
<gene>
    <name evidence="3" type="ORF">A2519_07030</name>
</gene>
<sequence>MPIFVLLFSVLIWPQNVNFTIQPKPYQFFARDALDSALVTVAGSVPSAGYDSISATVLKNGVFWKRAAIELPYDNGSAPFTISIKLHAELSEYRVSIALDSTVIVISDSVVCGDAFLAEGQSNTITRASWDYKSQWIRSYGTGATDGPTCAADSQWGLAQAGTQNSHCAIGVWAMQMSKSIVDTYHVPVFFLNGGVGGTAIVSHLRNNANKGDLTTIYGRFYSRIIKSGLSGHVKALFWYQGESHTTPTCYNYTSDWGNLRTCWKEDFPGLNAFYVVQLHHSTFSSCAGPRQDFIREAQRALPSHYPDVKVISTMGLSGNDGCHYNVTGYQELGVNIFRIVARDYYNSTDTIAITPPGIQQIYYLNTERTEIALVFDQPVVWPDDSGGLSLRNYFYFDTIRTGVEDTGKSDMVDSGKTGGENSILLYLKAPSSARMLTYLPNFTIGAVYKGPYIKNVCNIGALTFMNFPIDSAPSTYVSRRNEWQETSPDISIFPDPSNPSAVVMLHGNRYSPETPADIRIYSADGTLCKAFKAEVLQLLSGCTIDGKNLHSGVYFLHCQIGEKLLVRKMVLAK</sequence>
<proteinExistence type="predicted"/>
<keyword evidence="1" id="KW-0378">Hydrolase</keyword>
<dbReference type="Proteomes" id="UP000179243">
    <property type="component" value="Unassembled WGS sequence"/>
</dbReference>
<dbReference type="EMBL" id="MFYX01000096">
    <property type="protein sequence ID" value="OGK03150.1"/>
    <property type="molecule type" value="Genomic_DNA"/>
</dbReference>
<evidence type="ECO:0000313" key="3">
    <source>
        <dbReference type="EMBL" id="OGK03150.1"/>
    </source>
</evidence>
<dbReference type="SUPFAM" id="SSF52266">
    <property type="entry name" value="SGNH hydrolase"/>
    <property type="match status" value="1"/>
</dbReference>
<name>A0A1F7F908_UNCRA</name>
<dbReference type="Gene3D" id="3.40.50.1110">
    <property type="entry name" value="SGNH hydrolase"/>
    <property type="match status" value="1"/>
</dbReference>